<keyword evidence="5 12" id="KW-1133">Transmembrane helix</keyword>
<feature type="transmembrane region" description="Helical" evidence="12">
    <location>
        <begin position="87"/>
        <end position="105"/>
    </location>
</feature>
<dbReference type="EMBL" id="KY399286">
    <property type="protein sequence ID" value="AQQ73517.1"/>
    <property type="molecule type" value="mRNA"/>
</dbReference>
<evidence type="ECO:0000256" key="9">
    <source>
        <dbReference type="ARBA" id="ARBA00037764"/>
    </source>
</evidence>
<accession>A0A1S5XXP0</accession>
<dbReference type="GO" id="GO:0007165">
    <property type="term" value="P:signal transduction"/>
    <property type="evidence" value="ECO:0007669"/>
    <property type="project" value="UniProtKB-KW"/>
</dbReference>
<evidence type="ECO:0000256" key="10">
    <source>
        <dbReference type="ARBA" id="ARBA00037946"/>
    </source>
</evidence>
<feature type="transmembrane region" description="Helical" evidence="12">
    <location>
        <begin position="184"/>
        <end position="209"/>
    </location>
</feature>
<keyword evidence="4 12" id="KW-0552">Olfaction</keyword>
<dbReference type="AlphaFoldDB" id="A0A1S5XXP0"/>
<evidence type="ECO:0000256" key="11">
    <source>
        <dbReference type="ARBA" id="ARBA00038679"/>
    </source>
</evidence>
<reference evidence="13" key="1">
    <citation type="journal article" date="2013" name="PLoS Genet.">
        <title>Female behaviour drives expression and evolution of gustatory receptors in butterflies.</title>
        <authorList>
            <person name="Briscoe A.D."/>
            <person name="Macias-Munoz A."/>
            <person name="Kozak K.M."/>
            <person name="Walters J.R."/>
            <person name="Yuan F."/>
            <person name="Jamie G.A."/>
            <person name="Martin S.H."/>
            <person name="Dasmahapatra K.K."/>
            <person name="Ferguson L.C."/>
            <person name="Mallet J."/>
            <person name="Jacquin-Joly E."/>
            <person name="Jiggins C.D."/>
        </authorList>
    </citation>
    <scope>NUCLEOTIDE SEQUENCE</scope>
</reference>
<dbReference type="PANTHER" id="PTHR21137">
    <property type="entry name" value="ODORANT RECEPTOR"/>
    <property type="match status" value="1"/>
</dbReference>
<protein>
    <recommendedName>
        <fullName evidence="12">Odorant receptor</fullName>
    </recommendedName>
</protein>
<evidence type="ECO:0000256" key="2">
    <source>
        <dbReference type="ARBA" id="ARBA00022606"/>
    </source>
</evidence>
<evidence type="ECO:0000256" key="5">
    <source>
        <dbReference type="ARBA" id="ARBA00022989"/>
    </source>
</evidence>
<evidence type="ECO:0000256" key="6">
    <source>
        <dbReference type="ARBA" id="ARBA00023136"/>
    </source>
</evidence>
<keyword evidence="2 12" id="KW-0716">Sensory transduction</keyword>
<feature type="transmembrane region" description="Helical" evidence="12">
    <location>
        <begin position="310"/>
        <end position="331"/>
    </location>
</feature>
<evidence type="ECO:0000256" key="4">
    <source>
        <dbReference type="ARBA" id="ARBA00022725"/>
    </source>
</evidence>
<organism evidence="13">
    <name type="scientific">Heliconius melpomene rosina</name>
    <dbReference type="NCBI Taxonomy" id="171916"/>
    <lineage>
        <taxon>Eukaryota</taxon>
        <taxon>Metazoa</taxon>
        <taxon>Ecdysozoa</taxon>
        <taxon>Arthropoda</taxon>
        <taxon>Hexapoda</taxon>
        <taxon>Insecta</taxon>
        <taxon>Pterygota</taxon>
        <taxon>Neoptera</taxon>
        <taxon>Endopterygota</taxon>
        <taxon>Lepidoptera</taxon>
        <taxon>Glossata</taxon>
        <taxon>Ditrysia</taxon>
        <taxon>Papilionoidea</taxon>
        <taxon>Nymphalidae</taxon>
        <taxon>Heliconiinae</taxon>
        <taxon>Heliconiini</taxon>
        <taxon>Heliconius</taxon>
    </lineage>
</organism>
<evidence type="ECO:0000256" key="12">
    <source>
        <dbReference type="RuleBase" id="RU351113"/>
    </source>
</evidence>
<feature type="transmembrane region" description="Helical" evidence="12">
    <location>
        <begin position="143"/>
        <end position="164"/>
    </location>
</feature>
<keyword evidence="7 12" id="KW-0675">Receptor</keyword>
<sequence length="408" mass="47708">MMNKHSLNSQCLVNNRRFKMKGNIEIFLSTPKRILIWLSIWLRIGDHVILHQLKQAIVLFTQYSFLLFELIYIIVVWGDLDEVSEASYLFFTQASVCYKVAVFVINKNKLKNLLEFMMVDIFASQSTVHDGILLANARRVKRLCGLFLLSACMTCTLWAIMPWFDKADTRSFPFKIWMPVSQHIFTQYMIGYLYQIISVYISALLFFAVDSTTLSMIIFGCAQIEIIIDKIKKLKSVPKSAKLNHNLQKKMINDNDKLFKECIYQHQQVIRFIELLENTYHANIFFQLSGTVAIICIIGLRISITEPDSVQFYSMVNYMVTMMSQLLLYCWCGNELTTKSEDLREWIYQCPWYEQNSKFRSSIVIAMDCMKRPIIFRAGHYIPLSRPTFVSVLRMSYSYFAVLNQANK</sequence>
<comment type="caution">
    <text evidence="12">Lacks conserved residue(s) required for the propagation of feature annotation.</text>
</comment>
<dbReference type="InterPro" id="IPR004117">
    <property type="entry name" value="7tm6_olfct_rcpt"/>
</dbReference>
<evidence type="ECO:0000256" key="1">
    <source>
        <dbReference type="ARBA" id="ARBA00004141"/>
    </source>
</evidence>
<keyword evidence="8 12" id="KW-0807">Transducer</keyword>
<dbReference type="PANTHER" id="PTHR21137:SF37">
    <property type="entry name" value="ODORANT RECEPTOR 46A, ISOFORM B-RELATED"/>
    <property type="match status" value="1"/>
</dbReference>
<evidence type="ECO:0000313" key="13">
    <source>
        <dbReference type="EMBL" id="AQQ73517.1"/>
    </source>
</evidence>
<comment type="subunit">
    <text evidence="11">Interacts with Orco. Complexes exist early in the endomembrane system in olfactory sensory neurons (OSNs), coupling these complexes to the conserved ciliary trafficking pathway.</text>
</comment>
<comment type="subcellular location">
    <subcellularLocation>
        <location evidence="12">Cell membrane</location>
        <topology evidence="12">Multi-pass membrane protein</topology>
    </subcellularLocation>
    <subcellularLocation>
        <location evidence="1">Membrane</location>
        <topology evidence="1">Multi-pass membrane protein</topology>
    </subcellularLocation>
</comment>
<proteinExistence type="evidence at transcript level"/>
<evidence type="ECO:0000256" key="7">
    <source>
        <dbReference type="ARBA" id="ARBA00023170"/>
    </source>
</evidence>
<comment type="function">
    <text evidence="9">Odorant receptor which mediates acceptance or avoidance behavior, depending on its substrates. The odorant receptor repertoire encodes a large collection of odor stimuli that vary widely in identity, intensity, and duration. May form a complex with Orco to form odorant-sensing units, providing sensitive and prolonged odorant signaling and calcium permeability.</text>
</comment>
<feature type="transmembrane region" description="Helical" evidence="12">
    <location>
        <begin position="56"/>
        <end position="75"/>
    </location>
</feature>
<gene>
    <name evidence="13" type="primary">OR41</name>
</gene>
<keyword evidence="3 12" id="KW-0812">Transmembrane</keyword>
<dbReference type="GO" id="GO:0004984">
    <property type="term" value="F:olfactory receptor activity"/>
    <property type="evidence" value="ECO:0007669"/>
    <property type="project" value="InterPro"/>
</dbReference>
<keyword evidence="6 12" id="KW-0472">Membrane</keyword>
<dbReference type="Pfam" id="PF02949">
    <property type="entry name" value="7tm_6"/>
    <property type="match status" value="1"/>
</dbReference>
<comment type="similarity">
    <text evidence="10">Belongs to the insect chemoreceptor superfamily. Heteromeric odorant receptor channel (TC 1.A.69) family. Or2a subfamily.</text>
</comment>
<evidence type="ECO:0000256" key="8">
    <source>
        <dbReference type="ARBA" id="ARBA00023224"/>
    </source>
</evidence>
<name>A0A1S5XXP0_HELME</name>
<dbReference type="GO" id="GO:0005886">
    <property type="term" value="C:plasma membrane"/>
    <property type="evidence" value="ECO:0007669"/>
    <property type="project" value="UniProtKB-SubCell"/>
</dbReference>
<evidence type="ECO:0000256" key="3">
    <source>
        <dbReference type="ARBA" id="ARBA00022692"/>
    </source>
</evidence>
<feature type="transmembrane region" description="Helical" evidence="12">
    <location>
        <begin position="284"/>
        <end position="304"/>
    </location>
</feature>
<reference evidence="13" key="2">
    <citation type="submission" date="2016-12" db="EMBL/GenBank/DDBJ databases">
        <authorList>
            <person name="Song W.-J."/>
            <person name="Kurnit D.M."/>
        </authorList>
    </citation>
    <scope>NUCLEOTIDE SEQUENCE</scope>
</reference>
<dbReference type="GO" id="GO:0005549">
    <property type="term" value="F:odorant binding"/>
    <property type="evidence" value="ECO:0007669"/>
    <property type="project" value="InterPro"/>
</dbReference>